<dbReference type="Proteomes" id="UP000554235">
    <property type="component" value="Unassembled WGS sequence"/>
</dbReference>
<evidence type="ECO:0000256" key="1">
    <source>
        <dbReference type="SAM" id="MobiDB-lite"/>
    </source>
</evidence>
<sequence length="170" mass="17875">MATSLWLPRVKASGAAALPASACSSVRPWCRRHDALAGPWAASSTGRRSPVTALGIPSRLLSLTEFAGQDLGFAQITTPLPARNQGRAVEILVTQSPSALLMTSQEPSSVRSNRCQFSAPGSISFRLVGSGVLSGRVLCCWQWACAGALSAGHPQSKDTSKEPNRQARCS</sequence>
<reference evidence="2 3" key="1">
    <citation type="submission" date="2020-01" db="EMBL/GenBank/DDBJ databases">
        <title>Identification and distribution of gene clusters putatively required for synthesis of sphingolipid metabolism inhibitors in phylogenetically diverse species of the filamentous fungus Fusarium.</title>
        <authorList>
            <person name="Kim H.-S."/>
            <person name="Busman M."/>
            <person name="Brown D.W."/>
            <person name="Divon H."/>
            <person name="Uhlig S."/>
            <person name="Proctor R.H."/>
        </authorList>
    </citation>
    <scope>NUCLEOTIDE SEQUENCE [LARGE SCALE GENOMIC DNA]</scope>
    <source>
        <strain evidence="2 3">NRRL 20459</strain>
    </source>
</reference>
<dbReference type="AlphaFoldDB" id="A0A8H4LC61"/>
<evidence type="ECO:0000313" key="3">
    <source>
        <dbReference type="Proteomes" id="UP000554235"/>
    </source>
</evidence>
<organism evidence="2 3">
    <name type="scientific">Fusarium albosuccineum</name>
    <dbReference type="NCBI Taxonomy" id="1237068"/>
    <lineage>
        <taxon>Eukaryota</taxon>
        <taxon>Fungi</taxon>
        <taxon>Dikarya</taxon>
        <taxon>Ascomycota</taxon>
        <taxon>Pezizomycotina</taxon>
        <taxon>Sordariomycetes</taxon>
        <taxon>Hypocreomycetidae</taxon>
        <taxon>Hypocreales</taxon>
        <taxon>Nectriaceae</taxon>
        <taxon>Fusarium</taxon>
        <taxon>Fusarium decemcellulare species complex</taxon>
    </lineage>
</organism>
<name>A0A8H4LC61_9HYPO</name>
<protein>
    <submittedName>
        <fullName evidence="2">Uncharacterized protein</fullName>
    </submittedName>
</protein>
<feature type="region of interest" description="Disordered" evidence="1">
    <location>
        <begin position="150"/>
        <end position="170"/>
    </location>
</feature>
<evidence type="ECO:0000313" key="2">
    <source>
        <dbReference type="EMBL" id="KAF4466196.1"/>
    </source>
</evidence>
<gene>
    <name evidence="2" type="ORF">FALBO_6951</name>
</gene>
<proteinExistence type="predicted"/>
<dbReference type="EMBL" id="JAADYS010000917">
    <property type="protein sequence ID" value="KAF4466196.1"/>
    <property type="molecule type" value="Genomic_DNA"/>
</dbReference>
<keyword evidence="3" id="KW-1185">Reference proteome</keyword>
<accession>A0A8H4LC61</accession>
<feature type="compositionally biased region" description="Basic and acidic residues" evidence="1">
    <location>
        <begin position="155"/>
        <end position="170"/>
    </location>
</feature>
<comment type="caution">
    <text evidence="2">The sequence shown here is derived from an EMBL/GenBank/DDBJ whole genome shotgun (WGS) entry which is preliminary data.</text>
</comment>